<dbReference type="Proteomes" id="UP001108240">
    <property type="component" value="Unplaced"/>
</dbReference>
<name>A0A9J7YYT2_CYPCA</name>
<feature type="region of interest" description="Disordered" evidence="4">
    <location>
        <begin position="1"/>
        <end position="21"/>
    </location>
</feature>
<dbReference type="GO" id="GO:0000981">
    <property type="term" value="F:DNA-binding transcription factor activity, RNA polymerase II-specific"/>
    <property type="evidence" value="ECO:0007669"/>
    <property type="project" value="TreeGrafter"/>
</dbReference>
<feature type="region of interest" description="Disordered" evidence="4">
    <location>
        <begin position="259"/>
        <end position="283"/>
    </location>
</feature>
<evidence type="ECO:0000313" key="5">
    <source>
        <dbReference type="Ensembl" id="ENSCCRP00000122360.1"/>
    </source>
</evidence>
<feature type="compositionally biased region" description="Basic and acidic residues" evidence="4">
    <location>
        <begin position="606"/>
        <end position="616"/>
    </location>
</feature>
<dbReference type="Ensembl" id="ENSCCRT00000202414.1">
    <property type="protein sequence ID" value="ENSCCRP00000122360.1"/>
    <property type="gene ID" value="ENSCCRG00000048914.2"/>
</dbReference>
<evidence type="ECO:0000256" key="3">
    <source>
        <dbReference type="SAM" id="Coils"/>
    </source>
</evidence>
<dbReference type="PANTHER" id="PTHR19212">
    <property type="entry name" value="LEUCINE RICH REPEAT IN FLII INTERACTING PROTEIN"/>
    <property type="match status" value="1"/>
</dbReference>
<feature type="compositionally biased region" description="Basic and acidic residues" evidence="4">
    <location>
        <begin position="560"/>
        <end position="598"/>
    </location>
</feature>
<feature type="coiled-coil region" evidence="3">
    <location>
        <begin position="287"/>
        <end position="464"/>
    </location>
</feature>
<feature type="compositionally biased region" description="Basic residues" evidence="4">
    <location>
        <begin position="681"/>
        <end position="695"/>
    </location>
</feature>
<sequence>MGSQGPGRKRTSSKNGLTGEEDALNVIAKEAEARLAAKRAARAEAREIRMKELERQQKEIYQVQKKYYGLDNLDSKWGDIEQWMEDSERYTRVSRRHASVSDDEEQMSVGSRSNTRLDLDAAGAYGVLPQASSYHKKSKKKKKHSSKTSNGYDDDLSTLSSRSSRLSDESKMSRSSRLDRQSKACYSSELYSSSSYSSKHQAPSYNGYQLSLLHSRKHRGSVYEDSLYSGSRRASARAADDRLERDYLEKGSSRASTISGATLTSLGGTSSRRGSGDTSISADTEASIREIKEIHELKDQIQDVEAKHMQNLKELKDSLLEVEEKYRKAMVSNAQLDNEKTNMMYEVDTLKDSLMELEEMLFETRRELEEKCKDLEREKHAHSILQFQFSELKETLKQSEELLTEIRQLRLKQDGYVREISDLQETIEWKNKKIGALERQKEFSDAIRNERDELRDEVVQLKDILKKHGIVLGLDSATNGETEEVGKADQNSQTASAEIREGSSVLGTHQLKVCKDQQQKDLDDGVPGNQQISAEFSSTNAPLEANENGDLGDQMNRSVEQLENRPEEPPSSVGDDKLTATRTKEELKSEEHIPEDSRGNTVELECIVHKDGHLETDQQESECVKPSQVIKQETPLESVSASVHDEPDKPGEAVLDDELKEEPVESSQTEKLAKTQGASASHKKKKKKKKNKQKQKQSDKQENDTKIDDKTETVCSEDNPNQKTEGDLEGNHQEPLENDISKTTMNTDVPHDAKRTSELDGIKTTSANINADDVQDKILLVTDEADLAGISKTISNFDCPKSSNGILSDDLSSNVISNSANNIDEHTEDSTNPDSEAIVLSCDLVSSETETSLPHEPSAQSMDAVEGGVESISCSEDIERSSSEDMKEVKSHLNCEVEEQEENVQNINIDGTTNPEDQDDSAHPSSPVMEKVENEAERVIKEQPIDQPMENQLKDSSGAELDQEEIERRDDLDKETLNVPTEKVSDTQDSIGSELDQEKVERQDDLDKETLKSPTEKVSDTQDSIGSELDQEEVERQDDLDKENLKAPTEKVSDTQDNIKAEL</sequence>
<accession>A0A9J7YYT2</accession>
<dbReference type="Gene3D" id="1.20.5.4090">
    <property type="match status" value="1"/>
</dbReference>
<evidence type="ECO:0000313" key="6">
    <source>
        <dbReference type="Proteomes" id="UP001108240"/>
    </source>
</evidence>
<keyword evidence="2 3" id="KW-0175">Coiled coil</keyword>
<evidence type="ECO:0000256" key="1">
    <source>
        <dbReference type="ARBA" id="ARBA00008275"/>
    </source>
</evidence>
<feature type="compositionally biased region" description="Basic and acidic residues" evidence="4">
    <location>
        <begin position="749"/>
        <end position="759"/>
    </location>
</feature>
<protein>
    <submittedName>
        <fullName evidence="5">Leucine rich repeat (in FLII) interacting protein 1a</fullName>
    </submittedName>
</protein>
<dbReference type="Pfam" id="PF09738">
    <property type="entry name" value="LRRFIP"/>
    <property type="match status" value="2"/>
</dbReference>
<dbReference type="InterPro" id="IPR019139">
    <property type="entry name" value="LRRFIP1/2"/>
</dbReference>
<dbReference type="GeneTree" id="ENSGT00530000063564"/>
<reference evidence="5" key="2">
    <citation type="submission" date="2025-09" db="UniProtKB">
        <authorList>
            <consortium name="Ensembl"/>
        </authorList>
    </citation>
    <scope>IDENTIFICATION</scope>
</reference>
<reference evidence="5" key="1">
    <citation type="submission" date="2025-08" db="UniProtKB">
        <authorList>
            <consortium name="Ensembl"/>
        </authorList>
    </citation>
    <scope>IDENTIFICATION</scope>
</reference>
<feature type="region of interest" description="Disordered" evidence="4">
    <location>
        <begin position="518"/>
        <end position="759"/>
    </location>
</feature>
<feature type="compositionally biased region" description="Basic and acidic residues" evidence="4">
    <location>
        <begin position="930"/>
        <end position="944"/>
    </location>
</feature>
<feature type="compositionally biased region" description="Basic and acidic residues" evidence="4">
    <location>
        <begin position="165"/>
        <end position="182"/>
    </location>
</feature>
<feature type="compositionally biased region" description="Basic residues" evidence="4">
    <location>
        <begin position="134"/>
        <end position="146"/>
    </location>
</feature>
<feature type="compositionally biased region" description="Basic and acidic residues" evidence="4">
    <location>
        <begin position="696"/>
        <end position="712"/>
    </location>
</feature>
<feature type="region of interest" description="Disordered" evidence="4">
    <location>
        <begin position="130"/>
        <end position="184"/>
    </location>
</feature>
<feature type="region of interest" description="Disordered" evidence="4">
    <location>
        <begin position="845"/>
        <end position="1063"/>
    </location>
</feature>
<feature type="compositionally biased region" description="Basic and acidic residues" evidence="4">
    <location>
        <begin position="877"/>
        <end position="895"/>
    </location>
</feature>
<comment type="similarity">
    <text evidence="1">Belongs to the LRRFIP family.</text>
</comment>
<organism evidence="5 6">
    <name type="scientific">Cyprinus carpio carpio</name>
    <dbReference type="NCBI Taxonomy" id="630221"/>
    <lineage>
        <taxon>Eukaryota</taxon>
        <taxon>Metazoa</taxon>
        <taxon>Chordata</taxon>
        <taxon>Craniata</taxon>
        <taxon>Vertebrata</taxon>
        <taxon>Euteleostomi</taxon>
        <taxon>Actinopterygii</taxon>
        <taxon>Neopterygii</taxon>
        <taxon>Teleostei</taxon>
        <taxon>Ostariophysi</taxon>
        <taxon>Cypriniformes</taxon>
        <taxon>Cyprinidae</taxon>
        <taxon>Cyprininae</taxon>
        <taxon>Cyprinus</taxon>
    </lineage>
</organism>
<feature type="compositionally biased region" description="Polar residues" evidence="4">
    <location>
        <begin position="713"/>
        <end position="723"/>
    </location>
</feature>
<dbReference type="PANTHER" id="PTHR19212:SF5">
    <property type="entry name" value="LEUCINE-RICH REPEAT FLIGHTLESS-INTERACTING PROTEIN 1"/>
    <property type="match status" value="1"/>
</dbReference>
<feature type="region of interest" description="Disordered" evidence="4">
    <location>
        <begin position="88"/>
        <end position="115"/>
    </location>
</feature>
<feature type="compositionally biased region" description="Polar residues" evidence="4">
    <location>
        <begin position="629"/>
        <end position="641"/>
    </location>
</feature>
<feature type="compositionally biased region" description="Basic and acidic residues" evidence="4">
    <location>
        <begin position="724"/>
        <end position="735"/>
    </location>
</feature>
<feature type="compositionally biased region" description="Basic and acidic residues" evidence="4">
    <location>
        <begin position="966"/>
        <end position="976"/>
    </location>
</feature>
<feature type="compositionally biased region" description="Basic and acidic residues" evidence="4">
    <location>
        <begin position="1037"/>
        <end position="1063"/>
    </location>
</feature>
<feature type="compositionally biased region" description="Basic and acidic residues" evidence="4">
    <location>
        <begin position="996"/>
        <end position="1020"/>
    </location>
</feature>
<evidence type="ECO:0000256" key="4">
    <source>
        <dbReference type="SAM" id="MobiDB-lite"/>
    </source>
</evidence>
<dbReference type="GO" id="GO:0000978">
    <property type="term" value="F:RNA polymerase II cis-regulatory region sequence-specific DNA binding"/>
    <property type="evidence" value="ECO:0007669"/>
    <property type="project" value="TreeGrafter"/>
</dbReference>
<evidence type="ECO:0000256" key="2">
    <source>
        <dbReference type="ARBA" id="ARBA00023054"/>
    </source>
</evidence>
<proteinExistence type="inferred from homology"/>
<dbReference type="AlphaFoldDB" id="A0A9J7YYT2"/>
<feature type="compositionally biased region" description="Low complexity" evidence="4">
    <location>
        <begin position="259"/>
        <end position="281"/>
    </location>
</feature>
<feature type="compositionally biased region" description="Polar residues" evidence="4">
    <location>
        <begin position="528"/>
        <end position="541"/>
    </location>
</feature>
<keyword evidence="6" id="KW-1185">Reference proteome</keyword>